<dbReference type="PROSITE" id="PS00606">
    <property type="entry name" value="KS3_1"/>
    <property type="match status" value="1"/>
</dbReference>
<dbReference type="SMART" id="SM00827">
    <property type="entry name" value="PKS_AT"/>
    <property type="match status" value="1"/>
</dbReference>
<protein>
    <submittedName>
        <fullName evidence="8">SDR family NAD(P)-dependent oxidoreductase</fullName>
    </submittedName>
</protein>
<feature type="active site" description="Proton acceptor; for dehydratase activity" evidence="4">
    <location>
        <position position="1809"/>
    </location>
</feature>
<feature type="domain" description="PKS/mFAS DH" evidence="7">
    <location>
        <begin position="1771"/>
        <end position="2061"/>
    </location>
</feature>
<dbReference type="InterPro" id="IPR042104">
    <property type="entry name" value="PKS_dehydratase_sf"/>
</dbReference>
<dbReference type="GO" id="GO:0004315">
    <property type="term" value="F:3-oxoacyl-[acyl-carrier-protein] synthase activity"/>
    <property type="evidence" value="ECO:0007669"/>
    <property type="project" value="InterPro"/>
</dbReference>
<dbReference type="Proteomes" id="UP000586827">
    <property type="component" value="Unassembled WGS sequence"/>
</dbReference>
<dbReference type="CDD" id="cd08953">
    <property type="entry name" value="KR_2_SDR_x"/>
    <property type="match status" value="1"/>
</dbReference>
<feature type="region of interest" description="C-terminal hotdog fold" evidence="4">
    <location>
        <begin position="1917"/>
        <end position="2061"/>
    </location>
</feature>
<dbReference type="InterPro" id="IPR014030">
    <property type="entry name" value="Ketoacyl_synth_N"/>
</dbReference>
<dbReference type="SUPFAM" id="SSF53901">
    <property type="entry name" value="Thiolase-like"/>
    <property type="match status" value="1"/>
</dbReference>
<dbReference type="SMART" id="SM00822">
    <property type="entry name" value="PKS_KR"/>
    <property type="match status" value="1"/>
</dbReference>
<evidence type="ECO:0000313" key="8">
    <source>
        <dbReference type="EMBL" id="NNH68353.1"/>
    </source>
</evidence>
<dbReference type="Pfam" id="PF08659">
    <property type="entry name" value="KR"/>
    <property type="match status" value="1"/>
</dbReference>
<dbReference type="SUPFAM" id="SSF52151">
    <property type="entry name" value="FabD/lysophospholipase-like"/>
    <property type="match status" value="1"/>
</dbReference>
<dbReference type="PROSITE" id="PS52004">
    <property type="entry name" value="KS3_2"/>
    <property type="match status" value="1"/>
</dbReference>
<dbReference type="Pfam" id="PF02801">
    <property type="entry name" value="Ketoacyl-synt_C"/>
    <property type="match status" value="1"/>
</dbReference>
<dbReference type="NCBIfam" id="TIGR02813">
    <property type="entry name" value="omega_3_PfaA"/>
    <property type="match status" value="1"/>
</dbReference>
<feature type="domain" description="Carrier" evidence="5">
    <location>
        <begin position="1176"/>
        <end position="1256"/>
    </location>
</feature>
<gene>
    <name evidence="8" type="ORF">HLB23_00385</name>
</gene>
<organism evidence="8 9">
    <name type="scientific">Nocardia uniformis</name>
    <dbReference type="NCBI Taxonomy" id="53432"/>
    <lineage>
        <taxon>Bacteria</taxon>
        <taxon>Bacillati</taxon>
        <taxon>Actinomycetota</taxon>
        <taxon>Actinomycetes</taxon>
        <taxon>Mycobacteriales</taxon>
        <taxon>Nocardiaceae</taxon>
        <taxon>Nocardia</taxon>
    </lineage>
</organism>
<dbReference type="SUPFAM" id="SSF47336">
    <property type="entry name" value="ACP-like"/>
    <property type="match status" value="1"/>
</dbReference>
<keyword evidence="3" id="KW-0808">Transferase</keyword>
<dbReference type="Gene3D" id="3.40.47.10">
    <property type="match status" value="1"/>
</dbReference>
<dbReference type="Gene3D" id="3.40.50.720">
    <property type="entry name" value="NAD(P)-binding Rossmann-like Domain"/>
    <property type="match status" value="1"/>
</dbReference>
<dbReference type="Pfam" id="PF14765">
    <property type="entry name" value="PS-DH"/>
    <property type="match status" value="1"/>
</dbReference>
<dbReference type="InterPro" id="IPR018201">
    <property type="entry name" value="Ketoacyl_synth_AS"/>
</dbReference>
<sequence length="2087" mass="219797">MSGSPARSPSCWRVRPGCRWPRLRPGHSERKDVSEETTRIGRRLADNPIAIVGMSSLFPMARNHRDYWQNIVDGQDCTTEVPESRWKVSDYYDPDPDAPDKTYSRRGAFLPDIDFDPLEFGLPPNQLDVTTTMQTLSLMVARDLLKDSGADTSDWYRPARTGVVLGTTGPVPLMHPLAARLSTPVLKEVVRAAGLTAADADEIADRYVRAFAPWEENSFPGFLANVVAGRVANRLDLGGLNCTVDAACAASLAAMRTAIAELVDGRADMMITGGVDTENTIFVYMSFGKVGALSKSDRIRPFSDDADGTLLGEGIGMLALRRLADAERDGNRIYAVIRGLGSSSDGRAKSIYAPRAEGQRIALDRAYEDADCSPASVELFEAHATGTAVGDRTELTALRELLADNAAPRHGAALGSVKSQIGHTKGAAGTASVMKLSLALYHKVFPPTINVDRPNSGIDFDSAPFYVSTKLRPWIRDPRRAVRRAAASAMGFGGTNFHMVLEEYDGDRSAVRNLHRTARANLWHAPDPAALLDLLNSGAPAVDGGPVPAAHARVGFAAADDNTAARLRALVAERLSADPDAEQWSLPQGVYFRRQAPVGVKVGALFAGQGSQYLDMGLEAVVSVPTVADAFDAANAAFPGEDPGLAAAVYPPPIFDPKLRQQQESTLRRTEYAQPAIGALAAGQFRFLRELGLRCDGMLGHSFGELTALWAADALTDADYFRLAAARGTAMAPVADSGDTGAMAAIAATRDMVEELLAETPDVLVCNHNAPEQVVVGGGTEAVEALLAECTRREITARRLPVSAAFHTPYVGHAVEHFRAALNTVDIGAPAVAVYANSPGAAYAADSQANADTLARQLLRPVEFVEAVRAMHADGVTVFVEFGPKQVLTGLVRTILADTDVVAVPTDSGPLGDSDLALKQAAVQLAVLGVDLDGINRYDAPALAEPARKGMTVSLSAPEYISPARRAAYADGLTDGFRVSALATPPAPAPAAVPTPVYGNGAVAHHIQEEHPMTVHPQARNRSEDDPATQHLALHSRYLDSQLNVAETLIGLIAQHGLDDPNLPNVIASVRDQSVAIGHAHERAAEVLARLSELESAVAPAVWSEPVEYRPAPPATAGVAPRPLTAATPAVAPVPTTPAAVVPAPVATPPPAPEPAVTQTAPQIAVEPSSSNGHVLDAEAVRAALVEVVADKTGYPTDLIDPTMDLEADLGVDSIKRVQVLGIVQERFPDLPVVGPEVLGELRTLDQMVDVLVGEAGGVYPKAPSPTAEPSSEVGPAPTLRHRVELVDLPAIDVMDAPFRDDPVAVVADHGGVDATKIVAGLEQRGWTVRRIDLSGAADAASVERSIGEVCSATVDLVLAVADGEPTWAGAERQLTEVILLAKYALGSLTGTEGRAAFLTLTRLDGGLGCTGAAAPEAGLVGGVGGVVKTLAAEAPRLFCRAVDVHPDLADDQLLAAVFAELDDAAVDTLEVGVDLSGRRRAVVPGRYPHPVDTSPVGPETTAEPLIEPDDVFVVTGGARGVTALCVAALAESGSAEFILLGRTELTAEPEWAAGVVDADLRAAVIDQLRVGGDRPVPRDIARVHGELVANREIRSTLDRLHAAGSRATYLAVDVTDAAAVRAALVDRGVNGIVHGAAVLADALLPDKGIEQIDRVFAPKLRGLAAVLDAVDTDRLRHLVVFTSIAGLLGNPGQADYAAANEALTRFVASWRHRHPDRHAIAIDWAAWDGGMVTPELRTLFASRGVPLLDPATGACAFANEFAASRRGDTRVLIGAATALGGSGPVPAPARIAHRELAALHHDPVIQDHRIGTQAVLPATFGLGWLINVAERAHPGLRVVRVRGFQVNKGIVFDDGPDIPRWVELSDARIEGDRVFVDASARGDSGRTLPMSHYAATLELAAAAGSTPMRPPRPSGIGAQDGASIYTSATQFHGPLLQGLREVLEFTDERLVVRCHLTDTRVANGAFTGILHSPVLADLLLQGPSALGSRLLGQACLPLAIGVAEYYAPLPGDADFVLVVDGVRRNANGITATATATDEAGRVLMRFDELAFVATPAMAAKFAESVAHRRDSVAHMPAAQSEMETAP</sequence>
<keyword evidence="2" id="KW-0597">Phosphoprotein</keyword>
<feature type="domain" description="Ketosynthase family 3 (KS3)" evidence="6">
    <location>
        <begin position="46"/>
        <end position="503"/>
    </location>
</feature>
<comment type="caution">
    <text evidence="8">The sequence shown here is derived from an EMBL/GenBank/DDBJ whole genome shotgun (WGS) entry which is preliminary data.</text>
</comment>
<dbReference type="InterPro" id="IPR009081">
    <property type="entry name" value="PP-bd_ACP"/>
</dbReference>
<feature type="active site" description="Proton donor; for dehydratase activity" evidence="4">
    <location>
        <position position="1978"/>
    </location>
</feature>
<dbReference type="Pfam" id="PF00698">
    <property type="entry name" value="Acyl_transf_1"/>
    <property type="match status" value="1"/>
</dbReference>
<dbReference type="InterPro" id="IPR036291">
    <property type="entry name" value="NAD(P)-bd_dom_sf"/>
</dbReference>
<dbReference type="InterPro" id="IPR001227">
    <property type="entry name" value="Ac_transferase_dom_sf"/>
</dbReference>
<dbReference type="SMART" id="SM00825">
    <property type="entry name" value="PKS_KS"/>
    <property type="match status" value="1"/>
</dbReference>
<dbReference type="PROSITE" id="PS52019">
    <property type="entry name" value="PKS_MFAS_DH"/>
    <property type="match status" value="1"/>
</dbReference>
<evidence type="ECO:0000256" key="3">
    <source>
        <dbReference type="ARBA" id="ARBA00022679"/>
    </source>
</evidence>
<dbReference type="Pfam" id="PF00550">
    <property type="entry name" value="PP-binding"/>
    <property type="match status" value="1"/>
</dbReference>
<dbReference type="PANTHER" id="PTHR43074:SF1">
    <property type="entry name" value="BETA-KETOACYL SYNTHASE FAMILY PROTEIN-RELATED"/>
    <property type="match status" value="1"/>
</dbReference>
<dbReference type="InterPro" id="IPR016036">
    <property type="entry name" value="Malonyl_transacylase_ACP-bd"/>
</dbReference>
<dbReference type="Pfam" id="PF00109">
    <property type="entry name" value="ketoacyl-synt"/>
    <property type="match status" value="1"/>
</dbReference>
<evidence type="ECO:0000256" key="4">
    <source>
        <dbReference type="PROSITE-ProRule" id="PRU01363"/>
    </source>
</evidence>
<keyword evidence="9" id="KW-1185">Reference proteome</keyword>
<dbReference type="Gene3D" id="1.10.1200.10">
    <property type="entry name" value="ACP-like"/>
    <property type="match status" value="1"/>
</dbReference>
<dbReference type="Gene3D" id="3.10.129.110">
    <property type="entry name" value="Polyketide synthase dehydratase"/>
    <property type="match status" value="1"/>
</dbReference>
<evidence type="ECO:0000259" key="5">
    <source>
        <dbReference type="PROSITE" id="PS50075"/>
    </source>
</evidence>
<dbReference type="InterPro" id="IPR004432">
    <property type="entry name" value="Omega_3_polyunsat_FA_synth"/>
</dbReference>
<evidence type="ECO:0000259" key="6">
    <source>
        <dbReference type="PROSITE" id="PS52004"/>
    </source>
</evidence>
<dbReference type="SUPFAM" id="SSF51735">
    <property type="entry name" value="NAD(P)-binding Rossmann-fold domains"/>
    <property type="match status" value="2"/>
</dbReference>
<name>A0A849BP45_9NOCA</name>
<keyword evidence="1" id="KW-0596">Phosphopantetheine</keyword>
<evidence type="ECO:0000256" key="1">
    <source>
        <dbReference type="ARBA" id="ARBA00022450"/>
    </source>
</evidence>
<dbReference type="InterPro" id="IPR014043">
    <property type="entry name" value="Acyl_transferase_dom"/>
</dbReference>
<dbReference type="InterPro" id="IPR036736">
    <property type="entry name" value="ACP-like_sf"/>
</dbReference>
<dbReference type="InterPro" id="IPR049551">
    <property type="entry name" value="PKS_DH_C"/>
</dbReference>
<dbReference type="InterPro" id="IPR013968">
    <property type="entry name" value="PKS_KR"/>
</dbReference>
<dbReference type="Gene3D" id="3.40.366.10">
    <property type="entry name" value="Malonyl-Coenzyme A Acyl Carrier Protein, domain 2"/>
    <property type="match status" value="1"/>
</dbReference>
<dbReference type="CDD" id="cd00833">
    <property type="entry name" value="PKS"/>
    <property type="match status" value="1"/>
</dbReference>
<dbReference type="SUPFAM" id="SSF55048">
    <property type="entry name" value="Probable ACP-binding domain of malonyl-CoA ACP transacylase"/>
    <property type="match status" value="1"/>
</dbReference>
<evidence type="ECO:0000256" key="2">
    <source>
        <dbReference type="ARBA" id="ARBA00022553"/>
    </source>
</evidence>
<dbReference type="InterPro" id="IPR016039">
    <property type="entry name" value="Thiolase-like"/>
</dbReference>
<dbReference type="InterPro" id="IPR014031">
    <property type="entry name" value="Ketoacyl_synth_C"/>
</dbReference>
<feature type="region of interest" description="N-terminal hotdog fold" evidence="4">
    <location>
        <begin position="1771"/>
        <end position="1905"/>
    </location>
</feature>
<proteinExistence type="predicted"/>
<accession>A0A849BP45</accession>
<dbReference type="GO" id="GO:0006633">
    <property type="term" value="P:fatty acid biosynthetic process"/>
    <property type="evidence" value="ECO:0007669"/>
    <property type="project" value="InterPro"/>
</dbReference>
<dbReference type="InterPro" id="IPR057326">
    <property type="entry name" value="KR_dom"/>
</dbReference>
<dbReference type="PROSITE" id="PS50075">
    <property type="entry name" value="CARRIER"/>
    <property type="match status" value="1"/>
</dbReference>
<dbReference type="InterPro" id="IPR052568">
    <property type="entry name" value="PKS-FAS_Synthase"/>
</dbReference>
<dbReference type="InterPro" id="IPR049900">
    <property type="entry name" value="PKS_mFAS_DH"/>
</dbReference>
<dbReference type="InterPro" id="IPR020841">
    <property type="entry name" value="PKS_Beta-ketoAc_synthase_dom"/>
</dbReference>
<reference evidence="8 9" key="1">
    <citation type="submission" date="2020-05" db="EMBL/GenBank/DDBJ databases">
        <title>MicrobeNet Type strains.</title>
        <authorList>
            <person name="Nicholson A.C."/>
        </authorList>
    </citation>
    <scope>NUCLEOTIDE SEQUENCE [LARGE SCALE GENOMIC DNA]</scope>
    <source>
        <strain evidence="8 9">JCM 3224</strain>
    </source>
</reference>
<dbReference type="EMBL" id="JABELX010000001">
    <property type="protein sequence ID" value="NNH68353.1"/>
    <property type="molecule type" value="Genomic_DNA"/>
</dbReference>
<dbReference type="InterPro" id="IPR016035">
    <property type="entry name" value="Acyl_Trfase/lysoPLipase"/>
</dbReference>
<dbReference type="Gene3D" id="3.30.70.250">
    <property type="entry name" value="Malonyl-CoA ACP transacylase, ACP-binding"/>
    <property type="match status" value="1"/>
</dbReference>
<evidence type="ECO:0000259" key="7">
    <source>
        <dbReference type="PROSITE" id="PS52019"/>
    </source>
</evidence>
<dbReference type="PANTHER" id="PTHR43074">
    <property type="entry name" value="OMEGA-3 POLYUNSATURATED FATTY ACID SYNTHASE PFAB-RELATED"/>
    <property type="match status" value="1"/>
</dbReference>
<evidence type="ECO:0000313" key="9">
    <source>
        <dbReference type="Proteomes" id="UP000586827"/>
    </source>
</evidence>